<gene>
    <name evidence="1" type="ORF">BOA8489_00196</name>
</gene>
<sequence>MTVLISRVRLRLWRAFLGRALYNALTRNDTARENLDRAICETLQR</sequence>
<evidence type="ECO:0000313" key="1">
    <source>
        <dbReference type="EMBL" id="SMX22106.1"/>
    </source>
</evidence>
<dbReference type="AlphaFoldDB" id="A0A238IUY5"/>
<reference evidence="1 2" key="1">
    <citation type="submission" date="2017-05" db="EMBL/GenBank/DDBJ databases">
        <authorList>
            <person name="Song R."/>
            <person name="Chenine A.L."/>
            <person name="Ruprecht R.M."/>
        </authorList>
    </citation>
    <scope>NUCLEOTIDE SEQUENCE [LARGE SCALE GENOMIC DNA]</scope>
    <source>
        <strain evidence="1 2">CECT 8489</strain>
    </source>
</reference>
<keyword evidence="2" id="KW-1185">Reference proteome</keyword>
<evidence type="ECO:0000313" key="2">
    <source>
        <dbReference type="Proteomes" id="UP000201838"/>
    </source>
</evidence>
<organism evidence="1 2">
    <name type="scientific">Boseongicola aestuarii</name>
    <dbReference type="NCBI Taxonomy" id="1470561"/>
    <lineage>
        <taxon>Bacteria</taxon>
        <taxon>Pseudomonadati</taxon>
        <taxon>Pseudomonadota</taxon>
        <taxon>Alphaproteobacteria</taxon>
        <taxon>Rhodobacterales</taxon>
        <taxon>Paracoccaceae</taxon>
        <taxon>Boseongicola</taxon>
    </lineage>
</organism>
<protein>
    <submittedName>
        <fullName evidence="1">Uncharacterized protein</fullName>
    </submittedName>
</protein>
<proteinExistence type="predicted"/>
<name>A0A238IUY5_9RHOB</name>
<dbReference type="EMBL" id="FXXQ01000001">
    <property type="protein sequence ID" value="SMX22106.1"/>
    <property type="molecule type" value="Genomic_DNA"/>
</dbReference>
<accession>A0A238IUY5</accession>
<dbReference type="RefSeq" id="WP_176440166.1">
    <property type="nucleotide sequence ID" value="NZ_FXXQ01000001.1"/>
</dbReference>
<dbReference type="Proteomes" id="UP000201838">
    <property type="component" value="Unassembled WGS sequence"/>
</dbReference>